<dbReference type="InterPro" id="IPR007352">
    <property type="entry name" value="DUF420"/>
</dbReference>
<proteinExistence type="predicted"/>
<keyword evidence="1" id="KW-0812">Transmembrane</keyword>
<evidence type="ECO:0000313" key="3">
    <source>
        <dbReference type="Proteomes" id="UP000240572"/>
    </source>
</evidence>
<feature type="transmembrane region" description="Helical" evidence="1">
    <location>
        <begin position="130"/>
        <end position="154"/>
    </location>
</feature>
<evidence type="ECO:0000313" key="2">
    <source>
        <dbReference type="EMBL" id="PSK94661.1"/>
    </source>
</evidence>
<evidence type="ECO:0000256" key="1">
    <source>
        <dbReference type="SAM" id="Phobius"/>
    </source>
</evidence>
<keyword evidence="1" id="KW-0472">Membrane</keyword>
<protein>
    <submittedName>
        <fullName evidence="2">Putative membrane protein</fullName>
    </submittedName>
</protein>
<organism evidence="2 3">
    <name type="scientific">Taibaiella chishuiensis</name>
    <dbReference type="NCBI Taxonomy" id="1434707"/>
    <lineage>
        <taxon>Bacteria</taxon>
        <taxon>Pseudomonadati</taxon>
        <taxon>Bacteroidota</taxon>
        <taxon>Chitinophagia</taxon>
        <taxon>Chitinophagales</taxon>
        <taxon>Chitinophagaceae</taxon>
        <taxon>Taibaiella</taxon>
    </lineage>
</organism>
<reference evidence="2 3" key="1">
    <citation type="submission" date="2018-03" db="EMBL/GenBank/DDBJ databases">
        <title>Genomic Encyclopedia of Type Strains, Phase III (KMG-III): the genomes of soil and plant-associated and newly described type strains.</title>
        <authorList>
            <person name="Whitman W."/>
        </authorList>
    </citation>
    <scope>NUCLEOTIDE SEQUENCE [LARGE SCALE GENOMIC DNA]</scope>
    <source>
        <strain evidence="2 3">CGMCC 1.12700</strain>
    </source>
</reference>
<dbReference type="PANTHER" id="PTHR37692:SF1">
    <property type="entry name" value="DUF420 DOMAIN-CONTAINING PROTEIN"/>
    <property type="match status" value="1"/>
</dbReference>
<sequence length="195" mass="21903">MIPASIKKNDKLANWLITIVSVVIFLVVASLSRIPPPESPFSFNIHVFAFINSLINSVVSVLLIAGLVTAKNRKFVLHKKIMLVAIVLSVLFLVFYIGHHLFAGDTKYGDIDHNGVLSAAEAAAVSGTRYIYYIILVTHIILAAVILPFILFTAYRALTGEYSRHRKIARYTWPLWFYVAVTGVVVYWMIAPYYN</sequence>
<keyword evidence="1" id="KW-1133">Transmembrane helix</keyword>
<dbReference type="AlphaFoldDB" id="A0A2P8DBQ7"/>
<comment type="caution">
    <text evidence="2">The sequence shown here is derived from an EMBL/GenBank/DDBJ whole genome shotgun (WGS) entry which is preliminary data.</text>
</comment>
<name>A0A2P8DBQ7_9BACT</name>
<feature type="transmembrane region" description="Helical" evidence="1">
    <location>
        <begin position="175"/>
        <end position="194"/>
    </location>
</feature>
<accession>A0A2P8DBQ7</accession>
<dbReference type="Pfam" id="PF04238">
    <property type="entry name" value="DUF420"/>
    <property type="match status" value="1"/>
</dbReference>
<feature type="transmembrane region" description="Helical" evidence="1">
    <location>
        <begin position="43"/>
        <end position="69"/>
    </location>
</feature>
<dbReference type="Proteomes" id="UP000240572">
    <property type="component" value="Unassembled WGS sequence"/>
</dbReference>
<feature type="transmembrane region" description="Helical" evidence="1">
    <location>
        <begin position="12"/>
        <end position="31"/>
    </location>
</feature>
<feature type="transmembrane region" description="Helical" evidence="1">
    <location>
        <begin position="81"/>
        <end position="102"/>
    </location>
</feature>
<dbReference type="PANTHER" id="PTHR37692">
    <property type="entry name" value="HYPOTHETICAL MEMBRANE SPANNING PROTEIN"/>
    <property type="match status" value="1"/>
</dbReference>
<keyword evidence="3" id="KW-1185">Reference proteome</keyword>
<dbReference type="EMBL" id="PYGD01000001">
    <property type="protein sequence ID" value="PSK94661.1"/>
    <property type="molecule type" value="Genomic_DNA"/>
</dbReference>
<dbReference type="RefSeq" id="WP_106521352.1">
    <property type="nucleotide sequence ID" value="NZ_PYGD01000001.1"/>
</dbReference>
<gene>
    <name evidence="2" type="ORF">B0I18_101821</name>
</gene>
<dbReference type="OrthoDB" id="9811380at2"/>